<comment type="caution">
    <text evidence="2">The sequence shown here is derived from an EMBL/GenBank/DDBJ whole genome shotgun (WGS) entry which is preliminary data.</text>
</comment>
<dbReference type="Proteomes" id="UP001249291">
    <property type="component" value="Unassembled WGS sequence"/>
</dbReference>
<accession>A0ABU1HQF2</accession>
<keyword evidence="3" id="KW-1185">Reference proteome</keyword>
<reference evidence="2 3" key="1">
    <citation type="submission" date="2023-08" db="EMBL/GenBank/DDBJ databases">
        <title>Functional and genomic diversity of the sorghum phyllosphere microbiome.</title>
        <authorList>
            <person name="Shade A."/>
        </authorList>
    </citation>
    <scope>NUCLEOTIDE SEQUENCE [LARGE SCALE GENOMIC DNA]</scope>
    <source>
        <strain evidence="2 3">SORGH_AS_0445</strain>
    </source>
</reference>
<evidence type="ECO:0000313" key="3">
    <source>
        <dbReference type="Proteomes" id="UP001249291"/>
    </source>
</evidence>
<gene>
    <name evidence="2" type="ORF">QE375_001601</name>
</gene>
<proteinExistence type="predicted"/>
<evidence type="ECO:0000313" key="2">
    <source>
        <dbReference type="EMBL" id="MDR6142047.1"/>
    </source>
</evidence>
<dbReference type="PANTHER" id="PTHR41287">
    <property type="match status" value="1"/>
</dbReference>
<feature type="compositionally biased region" description="Pro residues" evidence="1">
    <location>
        <begin position="504"/>
        <end position="516"/>
    </location>
</feature>
<dbReference type="RefSeq" id="WP_309689714.1">
    <property type="nucleotide sequence ID" value="NZ_JAVIZQ010000001.1"/>
</dbReference>
<evidence type="ECO:0008006" key="4">
    <source>
        <dbReference type="Google" id="ProtNLM"/>
    </source>
</evidence>
<evidence type="ECO:0000256" key="1">
    <source>
        <dbReference type="SAM" id="MobiDB-lite"/>
    </source>
</evidence>
<protein>
    <recommendedName>
        <fullName evidence="4">Terminase</fullName>
    </recommendedName>
</protein>
<dbReference type="PANTHER" id="PTHR41287:SF1">
    <property type="entry name" value="PROTEIN YMFN"/>
    <property type="match status" value="1"/>
</dbReference>
<feature type="region of interest" description="Disordered" evidence="1">
    <location>
        <begin position="503"/>
        <end position="541"/>
    </location>
</feature>
<dbReference type="InterPro" id="IPR005021">
    <property type="entry name" value="Terminase_largesu-like"/>
</dbReference>
<dbReference type="EMBL" id="JAVIZQ010000001">
    <property type="protein sequence ID" value="MDR6142047.1"/>
    <property type="molecule type" value="Genomic_DNA"/>
</dbReference>
<dbReference type="Gene3D" id="3.40.50.300">
    <property type="entry name" value="P-loop containing nucleotide triphosphate hydrolases"/>
    <property type="match status" value="1"/>
</dbReference>
<organism evidence="2 3">
    <name type="scientific">Microbacterium foliorum</name>
    <dbReference type="NCBI Taxonomy" id="104336"/>
    <lineage>
        <taxon>Bacteria</taxon>
        <taxon>Bacillati</taxon>
        <taxon>Actinomycetota</taxon>
        <taxon>Actinomycetes</taxon>
        <taxon>Micrococcales</taxon>
        <taxon>Microbacteriaceae</taxon>
        <taxon>Microbacterium</taxon>
    </lineage>
</organism>
<feature type="compositionally biased region" description="Basic and acidic residues" evidence="1">
    <location>
        <begin position="524"/>
        <end position="541"/>
    </location>
</feature>
<name>A0ABU1HQF2_9MICO</name>
<sequence length="541" mass="60576">MTITHGFTEPRVWTKPLTELTPETSRGFEVIDFAEEVLRVHLFPWQKWLLIHMMELDSFGLLRFRKALVIVGRQNGKTLIAAVLAAYWLYVDAGRWPTQLPEQDFIVVGAAQKLDIAMKPWRQVRRWGAPDDVKIGIARDRVADLQEITWSPRTTNGETELRTHAGAAYLPRTFDGARGQSAARLLLDELREQYDYEGWSAIEKSANAMFDSLLVAFSNAGTRRSKVLRDVRDIGHEGVDDPETQWFIAEWSAKPDARLDDIEAFAQANPSAGYLPGMTLVGLMRAAAEAKEKNVERIEVLGQWVTAKVDNFIEVEDWKQLHETVEQVLASIPRGGRTVWGIDMSHNRRTTWLSAAVHTDDGRPFVTIRVKRPGWAWVLPALIELAQASGQREVAVQSKGVPATDFLKPLQDAVFDLKGRPTKFIVHAIDWSAFALATGRLSDRVRDRGIRLVAQPDVDRAIPGAVVRTYAENTGWSREKSVPMDIAGICAMTIALYALEALEPPAPEPTPPPPPKATTVQRARGGDPSRGRRESVRTMQF</sequence>
<dbReference type="InterPro" id="IPR027417">
    <property type="entry name" value="P-loop_NTPase"/>
</dbReference>